<comment type="caution">
    <text evidence="1">The sequence shown here is derived from an EMBL/GenBank/DDBJ whole genome shotgun (WGS) entry which is preliminary data.</text>
</comment>
<protein>
    <recommendedName>
        <fullName evidence="3">Lipoprotein</fullName>
    </recommendedName>
</protein>
<evidence type="ECO:0008006" key="3">
    <source>
        <dbReference type="Google" id="ProtNLM"/>
    </source>
</evidence>
<keyword evidence="2" id="KW-1185">Reference proteome</keyword>
<gene>
    <name evidence="1" type="ORF">MNKW57_15880</name>
</gene>
<dbReference type="PROSITE" id="PS51257">
    <property type="entry name" value="PROKAR_LIPOPROTEIN"/>
    <property type="match status" value="1"/>
</dbReference>
<evidence type="ECO:0000313" key="2">
    <source>
        <dbReference type="Proteomes" id="UP001224392"/>
    </source>
</evidence>
<evidence type="ECO:0000313" key="1">
    <source>
        <dbReference type="EMBL" id="GMG87267.1"/>
    </source>
</evidence>
<proteinExistence type="predicted"/>
<dbReference type="Proteomes" id="UP001224392">
    <property type="component" value="Unassembled WGS sequence"/>
</dbReference>
<organism evidence="1 2">
    <name type="scientific">Biformimicrobium ophioploci</name>
    <dbReference type="NCBI Taxonomy" id="3036711"/>
    <lineage>
        <taxon>Bacteria</taxon>
        <taxon>Pseudomonadati</taxon>
        <taxon>Pseudomonadota</taxon>
        <taxon>Gammaproteobacteria</taxon>
        <taxon>Cellvibrionales</taxon>
        <taxon>Microbulbiferaceae</taxon>
        <taxon>Biformimicrobium</taxon>
    </lineage>
</organism>
<sequence>MKPFTGSLSRFVARLRLAVLATAGALFLGACSMYTPINGERPQESGWNDFYYDLSGLPAEERPEFPRVCYNGDTVVSSAAECFSGDNACYQTDDGQWCTGERSTRCPAGSDPIAPDEICPDGAVCWVETQGLHCMSDS</sequence>
<accession>A0ABQ6LZ11</accession>
<dbReference type="EMBL" id="BSYJ01000003">
    <property type="protein sequence ID" value="GMG87267.1"/>
    <property type="molecule type" value="Genomic_DNA"/>
</dbReference>
<name>A0ABQ6LZ11_9GAMM</name>
<dbReference type="RefSeq" id="WP_285763901.1">
    <property type="nucleotide sequence ID" value="NZ_BSYJ01000003.1"/>
</dbReference>
<reference evidence="1 2" key="1">
    <citation type="submission" date="2023-04" db="EMBL/GenBank/DDBJ databases">
        <title>Marinobulbifer ophiurae gen. nov., sp. Nov., isolate from tissue of brittle star Ophioplocus japonicus.</title>
        <authorList>
            <person name="Kawano K."/>
            <person name="Sawayama S."/>
            <person name="Nakagawa S."/>
        </authorList>
    </citation>
    <scope>NUCLEOTIDE SEQUENCE [LARGE SCALE GENOMIC DNA]</scope>
    <source>
        <strain evidence="1 2">NKW57</strain>
    </source>
</reference>